<sequence length="356" mass="39282">MTVLGPCEVSWFAALCDDDYEQLGDPNADLLSSWDHCSRIVETAERLGFDNILLPSGYALGIDSVAFAAGIAGRTSTIRLLVAVRCGEMWVPQLARQMATLDRMLDGRLTVNIISSEMPGENLDGEPRYRRTAETMRVLRSLLNGESVRHEGEFVNLEIDPPRVRTVSGASPLLYFGGLSEPAREVAAREADVYLMWPDTKERIADLIADMTARAARHGRILRFGYRAHVVVRETEDEARRAADHIVAALDDEVGAAIRARSLDSESVGVRRQAELRVSSSDDGYVEPHLWTGIGRGRSGCGAAIVGDHAQVLEKLNDYRRMGIDAFILSGYPHRDECERFGTLVLPHLDHAQLSA</sequence>
<name>A0A6J6F0C1_9ZZZZ</name>
<dbReference type="InterPro" id="IPR011251">
    <property type="entry name" value="Luciferase-like_dom"/>
</dbReference>
<dbReference type="SUPFAM" id="SSF51679">
    <property type="entry name" value="Bacterial luciferase-like"/>
    <property type="match status" value="1"/>
</dbReference>
<evidence type="ECO:0000256" key="4">
    <source>
        <dbReference type="ARBA" id="ARBA00023033"/>
    </source>
</evidence>
<dbReference type="Pfam" id="PF00296">
    <property type="entry name" value="Bac_luciferase"/>
    <property type="match status" value="1"/>
</dbReference>
<reference evidence="6" key="1">
    <citation type="submission" date="2020-05" db="EMBL/GenBank/DDBJ databases">
        <authorList>
            <person name="Chiriac C."/>
            <person name="Salcher M."/>
            <person name="Ghai R."/>
            <person name="Kavagutti S V."/>
        </authorList>
    </citation>
    <scope>NUCLEOTIDE SEQUENCE</scope>
</reference>
<dbReference type="GO" id="GO:0046306">
    <property type="term" value="P:alkanesulfonate catabolic process"/>
    <property type="evidence" value="ECO:0007669"/>
    <property type="project" value="TreeGrafter"/>
</dbReference>
<dbReference type="AlphaFoldDB" id="A0A6J6F0C1"/>
<evidence type="ECO:0000256" key="1">
    <source>
        <dbReference type="ARBA" id="ARBA00022630"/>
    </source>
</evidence>
<dbReference type="EMBL" id="CAEZTS010000084">
    <property type="protein sequence ID" value="CAB4581009.1"/>
    <property type="molecule type" value="Genomic_DNA"/>
</dbReference>
<evidence type="ECO:0000259" key="5">
    <source>
        <dbReference type="Pfam" id="PF00296"/>
    </source>
</evidence>
<dbReference type="InterPro" id="IPR036661">
    <property type="entry name" value="Luciferase-like_sf"/>
</dbReference>
<keyword evidence="3" id="KW-0560">Oxidoreductase</keyword>
<organism evidence="6">
    <name type="scientific">freshwater metagenome</name>
    <dbReference type="NCBI Taxonomy" id="449393"/>
    <lineage>
        <taxon>unclassified sequences</taxon>
        <taxon>metagenomes</taxon>
        <taxon>ecological metagenomes</taxon>
    </lineage>
</organism>
<gene>
    <name evidence="6" type="ORF">UFOPK1722_01037</name>
</gene>
<evidence type="ECO:0000256" key="2">
    <source>
        <dbReference type="ARBA" id="ARBA00022643"/>
    </source>
</evidence>
<protein>
    <submittedName>
        <fullName evidence="6">Unannotated protein</fullName>
    </submittedName>
</protein>
<evidence type="ECO:0000313" key="6">
    <source>
        <dbReference type="EMBL" id="CAB4581009.1"/>
    </source>
</evidence>
<dbReference type="Gene3D" id="3.20.20.30">
    <property type="entry name" value="Luciferase-like domain"/>
    <property type="match status" value="1"/>
</dbReference>
<accession>A0A6J6F0C1</accession>
<keyword evidence="4" id="KW-0503">Monooxygenase</keyword>
<dbReference type="GO" id="GO:0008726">
    <property type="term" value="F:alkanesulfonate monooxygenase activity"/>
    <property type="evidence" value="ECO:0007669"/>
    <property type="project" value="TreeGrafter"/>
</dbReference>
<dbReference type="CDD" id="cd01094">
    <property type="entry name" value="Alkanesulfonate_monoxygenase"/>
    <property type="match status" value="1"/>
</dbReference>
<keyword evidence="2" id="KW-0288">FMN</keyword>
<dbReference type="PANTHER" id="PTHR42847:SF4">
    <property type="entry name" value="ALKANESULFONATE MONOOXYGENASE-RELATED"/>
    <property type="match status" value="1"/>
</dbReference>
<dbReference type="InterPro" id="IPR050172">
    <property type="entry name" value="SsuD_RutA_monooxygenase"/>
</dbReference>
<keyword evidence="1" id="KW-0285">Flavoprotein</keyword>
<dbReference type="PANTHER" id="PTHR42847">
    <property type="entry name" value="ALKANESULFONATE MONOOXYGENASE"/>
    <property type="match status" value="1"/>
</dbReference>
<evidence type="ECO:0000256" key="3">
    <source>
        <dbReference type="ARBA" id="ARBA00023002"/>
    </source>
</evidence>
<proteinExistence type="predicted"/>
<feature type="domain" description="Luciferase-like" evidence="5">
    <location>
        <begin position="32"/>
        <end position="325"/>
    </location>
</feature>